<proteinExistence type="predicted"/>
<dbReference type="PANTHER" id="PTHR33116:SF86">
    <property type="entry name" value="REVERSE TRANSCRIPTASE DOMAIN-CONTAINING PROTEIN"/>
    <property type="match status" value="1"/>
</dbReference>
<gene>
    <name evidence="3" type="primary">LOC111297474</name>
</gene>
<organism evidence="2 3">
    <name type="scientific">Durio zibethinus</name>
    <name type="common">Durian</name>
    <dbReference type="NCBI Taxonomy" id="66656"/>
    <lineage>
        <taxon>Eukaryota</taxon>
        <taxon>Viridiplantae</taxon>
        <taxon>Streptophyta</taxon>
        <taxon>Embryophyta</taxon>
        <taxon>Tracheophyta</taxon>
        <taxon>Spermatophyta</taxon>
        <taxon>Magnoliopsida</taxon>
        <taxon>eudicotyledons</taxon>
        <taxon>Gunneridae</taxon>
        <taxon>Pentapetalae</taxon>
        <taxon>rosids</taxon>
        <taxon>malvids</taxon>
        <taxon>Malvales</taxon>
        <taxon>Malvaceae</taxon>
        <taxon>Helicteroideae</taxon>
        <taxon>Durio</taxon>
    </lineage>
</organism>
<protein>
    <submittedName>
        <fullName evidence="3">Uncharacterized protein LOC111297474</fullName>
    </submittedName>
</protein>
<keyword evidence="2" id="KW-1185">Reference proteome</keyword>
<dbReference type="RefSeq" id="XP_022747927.1">
    <property type="nucleotide sequence ID" value="XM_022892192.1"/>
</dbReference>
<dbReference type="GeneID" id="111297474"/>
<dbReference type="InterPro" id="IPR000477">
    <property type="entry name" value="RT_dom"/>
</dbReference>
<evidence type="ECO:0000313" key="3">
    <source>
        <dbReference type="RefSeq" id="XP_022747927.1"/>
    </source>
</evidence>
<evidence type="ECO:0000259" key="1">
    <source>
        <dbReference type="Pfam" id="PF00078"/>
    </source>
</evidence>
<dbReference type="OrthoDB" id="1936608at2759"/>
<dbReference type="Proteomes" id="UP000515121">
    <property type="component" value="Unplaced"/>
</dbReference>
<accession>A0A6P5Z5U0</accession>
<feature type="domain" description="Reverse transcriptase" evidence="1">
    <location>
        <begin position="19"/>
        <end position="142"/>
    </location>
</feature>
<dbReference type="Pfam" id="PF00078">
    <property type="entry name" value="RVT_1"/>
    <property type="match status" value="1"/>
</dbReference>
<dbReference type="AlphaFoldDB" id="A0A6P5Z5U0"/>
<evidence type="ECO:0000313" key="2">
    <source>
        <dbReference type="Proteomes" id="UP000515121"/>
    </source>
</evidence>
<sequence length="297" mass="34288">MRLISDDILVAYELMHHLKNKKHMRKGFFALKLDISRAYDQVEWSFLEAIMDRMGFHYRWITSLKICVRSVSYSIVVNGRLTNEIFLVSPYLFRLCTKGLSALLKKCQDQGLLHAGQASRNGPQVNHLFFADDSLLFAMANRGQKEEIRTMFGVNETTNVEKYLGQQAMVGRDKRRAFRDLKDGIKTRMNGRCQRLLSLGGKEVFIKSILQSIPTYVMSCFLLPKTLCVKRSINCLTIIGGETIRSQEEYTGRIGRNWQRQKDGGMGFREMGEFNKDHIRQSRGLAYGQLRKFYSKA</sequence>
<dbReference type="KEGG" id="dzi:111297474"/>
<reference evidence="3" key="1">
    <citation type="submission" date="2025-08" db="UniProtKB">
        <authorList>
            <consortium name="RefSeq"/>
        </authorList>
    </citation>
    <scope>IDENTIFICATION</scope>
    <source>
        <tissue evidence="3">Fruit stalk</tissue>
    </source>
</reference>
<name>A0A6P5Z5U0_DURZI</name>
<dbReference type="PANTHER" id="PTHR33116">
    <property type="entry name" value="REVERSE TRANSCRIPTASE ZINC-BINDING DOMAIN-CONTAINING PROTEIN-RELATED-RELATED"/>
    <property type="match status" value="1"/>
</dbReference>